<dbReference type="EMBL" id="JBBPEH010000011">
    <property type="protein sequence ID" value="KAK7532400.1"/>
    <property type="molecule type" value="Genomic_DNA"/>
</dbReference>
<keyword evidence="3" id="KW-1185">Reference proteome</keyword>
<evidence type="ECO:0000313" key="2">
    <source>
        <dbReference type="EMBL" id="KAK7532400.1"/>
    </source>
</evidence>
<dbReference type="GeneID" id="92034333"/>
<proteinExistence type="predicted"/>
<protein>
    <submittedName>
        <fullName evidence="2">Uncharacterized protein</fullName>
    </submittedName>
</protein>
<evidence type="ECO:0000256" key="1">
    <source>
        <dbReference type="SAM" id="MobiDB-lite"/>
    </source>
</evidence>
<dbReference type="Proteomes" id="UP001360953">
    <property type="component" value="Unassembled WGS sequence"/>
</dbReference>
<gene>
    <name evidence="2" type="ORF">J3D65DRAFT_636693</name>
</gene>
<accession>A0ABR1LCK7</accession>
<evidence type="ECO:0000313" key="3">
    <source>
        <dbReference type="Proteomes" id="UP001360953"/>
    </source>
</evidence>
<feature type="region of interest" description="Disordered" evidence="1">
    <location>
        <begin position="132"/>
        <end position="261"/>
    </location>
</feature>
<feature type="compositionally biased region" description="Acidic residues" evidence="1">
    <location>
        <begin position="145"/>
        <end position="161"/>
    </location>
</feature>
<name>A0ABR1LCK7_9PEZI</name>
<feature type="compositionally biased region" description="Polar residues" evidence="1">
    <location>
        <begin position="164"/>
        <end position="176"/>
    </location>
</feature>
<feature type="compositionally biased region" description="Low complexity" evidence="1">
    <location>
        <begin position="1"/>
        <end position="24"/>
    </location>
</feature>
<organism evidence="2 3">
    <name type="scientific">Phyllosticta citribraziliensis</name>
    <dbReference type="NCBI Taxonomy" id="989973"/>
    <lineage>
        <taxon>Eukaryota</taxon>
        <taxon>Fungi</taxon>
        <taxon>Dikarya</taxon>
        <taxon>Ascomycota</taxon>
        <taxon>Pezizomycotina</taxon>
        <taxon>Dothideomycetes</taxon>
        <taxon>Dothideomycetes incertae sedis</taxon>
        <taxon>Botryosphaeriales</taxon>
        <taxon>Phyllostictaceae</taxon>
        <taxon>Phyllosticta</taxon>
    </lineage>
</organism>
<sequence>MLAFMSPSPNAAAPPQSPPHAYAPTRSSPLTPRDPNAHLARRPFSFASSNSTMDAQPPQGAFGKPAQPTPFAKRDAKPNPLIQRSGSDVARERRRDMFLRRVANDRDDRRWSARSEQILRLDYVQRQKRWEAEMARRAPKAAEPPSDEEDDQDVMWDDEDGAVASSQATNWSYQHPLSQQQRSESLEEEADVVAQQEDAELEALLDMMEEDERGQDDGSLAFGSDDEYDHIFEEAVNAPPRNTHGLQQGTTHDNDDMDMTG</sequence>
<reference evidence="2 3" key="1">
    <citation type="submission" date="2024-04" db="EMBL/GenBank/DDBJ databases">
        <title>Phyllosticta paracitricarpa is synonymous to the EU quarantine fungus P. citricarpa based on phylogenomic analyses.</title>
        <authorList>
            <consortium name="Lawrence Berkeley National Laboratory"/>
            <person name="Van ingen-buijs V.A."/>
            <person name="Van westerhoven A.C."/>
            <person name="Haridas S."/>
            <person name="Skiadas P."/>
            <person name="Martin F."/>
            <person name="Groenewald J.Z."/>
            <person name="Crous P.W."/>
            <person name="Seidl M.F."/>
        </authorList>
    </citation>
    <scope>NUCLEOTIDE SEQUENCE [LARGE SCALE GENOMIC DNA]</scope>
    <source>
        <strain evidence="2 3">CPC 17464</strain>
    </source>
</reference>
<comment type="caution">
    <text evidence="2">The sequence shown here is derived from an EMBL/GenBank/DDBJ whole genome shotgun (WGS) entry which is preliminary data.</text>
</comment>
<feature type="compositionally biased region" description="Acidic residues" evidence="1">
    <location>
        <begin position="186"/>
        <end position="214"/>
    </location>
</feature>
<dbReference type="RefSeq" id="XP_066652068.1">
    <property type="nucleotide sequence ID" value="XM_066801427.1"/>
</dbReference>
<feature type="region of interest" description="Disordered" evidence="1">
    <location>
        <begin position="1"/>
        <end position="93"/>
    </location>
</feature>